<sequence>MLYGVSFLFTFLGELGSTGVVGIMLMSFFSLGLVLLKGVGGGTVIFSNQFYPLFLDEVSFYLIVLCFLIVYLSVFSGMHHVKESELMKYVFFMMFILIMLTFLFSIGGYLGFFVIFEFIMMPMVFIIGIWGSQKERLTANYYFFFYTLLGGVPLMLCVLNEMKEGNSFFLLMKLTSSYSVVSFSTILIIIMAFLCKLPFYGVHIWLPKAHVEAPVGGSMVLAGLLLKMGGYGMLRVFGLLLSPFALGKYTFLSLLLVGVIYPMFICFRQVDLKSFIAYSSVSHMAVALGGLMMYNVYGVFGGFIVFLGHGIISPLMFYSVNLIYERVSTRIVVGLGGFDLNMKLFFYYFLLIFIANMGYPPFVSFFGEVSLYFSLLSFSFYVVFFLFIFIFFSGVVMIYFLVKIFKGGGVKMKFMSLGCREVMIYWMGIYSLCLMTFMVPIF</sequence>
<dbReference type="PANTHER" id="PTHR43507">
    <property type="entry name" value="NADH-UBIQUINONE OXIDOREDUCTASE CHAIN 4"/>
    <property type="match status" value="1"/>
</dbReference>
<comment type="subcellular location">
    <subcellularLocation>
        <location evidence="1 16">Mitochondrion membrane</location>
        <topology evidence="1 16">Multi-pass membrane protein</topology>
    </subcellularLocation>
</comment>
<dbReference type="GO" id="GO:0015990">
    <property type="term" value="P:electron transport coupled proton transport"/>
    <property type="evidence" value="ECO:0007669"/>
    <property type="project" value="TreeGrafter"/>
</dbReference>
<feature type="transmembrane region" description="Helical" evidence="16">
    <location>
        <begin position="58"/>
        <end position="77"/>
    </location>
</feature>
<comment type="similarity">
    <text evidence="2 16">Belongs to the complex I subunit 4 family.</text>
</comment>
<dbReference type="PANTHER" id="PTHR43507:SF20">
    <property type="entry name" value="NADH-UBIQUINONE OXIDOREDUCTASE CHAIN 4"/>
    <property type="match status" value="1"/>
</dbReference>
<dbReference type="EMBL" id="HF548559">
    <property type="protein sequence ID" value="CCO25784.1"/>
    <property type="molecule type" value="Genomic_DNA"/>
</dbReference>
<feature type="transmembrane region" description="Helical" evidence="16">
    <location>
        <begin position="378"/>
        <end position="402"/>
    </location>
</feature>
<feature type="transmembrane region" description="Helical" evidence="16">
    <location>
        <begin position="143"/>
        <end position="162"/>
    </location>
</feature>
<feature type="transmembrane region" description="Helical" evidence="16">
    <location>
        <begin position="303"/>
        <end position="324"/>
    </location>
</feature>
<keyword evidence="6 16" id="KW-0679">Respiratory chain</keyword>
<dbReference type="InterPro" id="IPR000260">
    <property type="entry name" value="NADH4_N"/>
</dbReference>
<protein>
    <recommendedName>
        <fullName evidence="4 16">NADH-ubiquinone oxidoreductase chain 4</fullName>
        <ecNumber evidence="3 16">7.1.1.2</ecNumber>
    </recommendedName>
</protein>
<feature type="transmembrane region" description="Helical" evidence="16">
    <location>
        <begin position="423"/>
        <end position="441"/>
    </location>
</feature>
<evidence type="ECO:0000256" key="12">
    <source>
        <dbReference type="ARBA" id="ARBA00023075"/>
    </source>
</evidence>
<evidence type="ECO:0000256" key="5">
    <source>
        <dbReference type="ARBA" id="ARBA00022448"/>
    </source>
</evidence>
<accession>S0DF68</accession>
<dbReference type="InterPro" id="IPR001750">
    <property type="entry name" value="ND/Mrp_TM"/>
</dbReference>
<evidence type="ECO:0000256" key="16">
    <source>
        <dbReference type="RuleBase" id="RU003297"/>
    </source>
</evidence>
<dbReference type="Pfam" id="PF00361">
    <property type="entry name" value="Proton_antipo_M"/>
    <property type="match status" value="1"/>
</dbReference>
<feature type="transmembrane region" description="Helical" evidence="16">
    <location>
        <begin position="182"/>
        <end position="206"/>
    </location>
</feature>
<proteinExistence type="inferred from homology"/>
<dbReference type="GO" id="GO:0003954">
    <property type="term" value="F:NADH dehydrogenase activity"/>
    <property type="evidence" value="ECO:0007669"/>
    <property type="project" value="TreeGrafter"/>
</dbReference>
<dbReference type="PRINTS" id="PR01437">
    <property type="entry name" value="NUOXDRDTASE4"/>
</dbReference>
<dbReference type="GO" id="GO:0048039">
    <property type="term" value="F:ubiquinone binding"/>
    <property type="evidence" value="ECO:0007669"/>
    <property type="project" value="TreeGrafter"/>
</dbReference>
<dbReference type="InterPro" id="IPR003918">
    <property type="entry name" value="NADH_UbQ_OxRdtase"/>
</dbReference>
<evidence type="ECO:0000256" key="7">
    <source>
        <dbReference type="ARBA" id="ARBA00022692"/>
    </source>
</evidence>
<keyword evidence="14 16" id="KW-0472">Membrane</keyword>
<evidence type="ECO:0000256" key="4">
    <source>
        <dbReference type="ARBA" id="ARBA00021006"/>
    </source>
</evidence>
<keyword evidence="12 16" id="KW-0830">Ubiquinone</keyword>
<evidence type="ECO:0000256" key="1">
    <source>
        <dbReference type="ARBA" id="ARBA00004225"/>
    </source>
</evidence>
<dbReference type="Pfam" id="PF01059">
    <property type="entry name" value="Oxidored_q5_N"/>
    <property type="match status" value="1"/>
</dbReference>
<geneLocation type="mitochondrion" evidence="19"/>
<evidence type="ECO:0000256" key="8">
    <source>
        <dbReference type="ARBA" id="ARBA00022967"/>
    </source>
</evidence>
<keyword evidence="5 16" id="KW-0813">Transport</keyword>
<keyword evidence="8" id="KW-1278">Translocase</keyword>
<dbReference type="GO" id="GO:0008137">
    <property type="term" value="F:NADH dehydrogenase (ubiquinone) activity"/>
    <property type="evidence" value="ECO:0007669"/>
    <property type="project" value="UniProtKB-UniRule"/>
</dbReference>
<evidence type="ECO:0000256" key="10">
    <source>
        <dbReference type="ARBA" id="ARBA00022989"/>
    </source>
</evidence>
<evidence type="ECO:0000256" key="14">
    <source>
        <dbReference type="ARBA" id="ARBA00023136"/>
    </source>
</evidence>
<evidence type="ECO:0000256" key="15">
    <source>
        <dbReference type="ARBA" id="ARBA00049551"/>
    </source>
</evidence>
<organism evidence="19">
    <name type="scientific">Botrylloides nigrum</name>
    <dbReference type="NCBI Taxonomy" id="1256663"/>
    <lineage>
        <taxon>Eukaryota</taxon>
        <taxon>Metazoa</taxon>
        <taxon>Chordata</taxon>
        <taxon>Tunicata</taxon>
        <taxon>Ascidiacea</taxon>
        <taxon>Stolidobranchia</taxon>
        <taxon>Styelidae</taxon>
        <taxon>Botrylloides</taxon>
    </lineage>
</organism>
<keyword evidence="10 16" id="KW-1133">Transmembrane helix</keyword>
<feature type="transmembrane region" description="Helical" evidence="16">
    <location>
        <begin position="112"/>
        <end position="131"/>
    </location>
</feature>
<comment type="catalytic activity">
    <reaction evidence="15 16">
        <text>a ubiquinone + NADH + 5 H(+)(in) = a ubiquinol + NAD(+) + 4 H(+)(out)</text>
        <dbReference type="Rhea" id="RHEA:29091"/>
        <dbReference type="Rhea" id="RHEA-COMP:9565"/>
        <dbReference type="Rhea" id="RHEA-COMP:9566"/>
        <dbReference type="ChEBI" id="CHEBI:15378"/>
        <dbReference type="ChEBI" id="CHEBI:16389"/>
        <dbReference type="ChEBI" id="CHEBI:17976"/>
        <dbReference type="ChEBI" id="CHEBI:57540"/>
        <dbReference type="ChEBI" id="CHEBI:57945"/>
        <dbReference type="EC" id="7.1.1.2"/>
    </reaction>
</comment>
<feature type="transmembrane region" description="Helical" evidence="16">
    <location>
        <begin position="345"/>
        <end position="366"/>
    </location>
</feature>
<gene>
    <name evidence="19" type="primary">nad4</name>
</gene>
<evidence type="ECO:0000256" key="13">
    <source>
        <dbReference type="ARBA" id="ARBA00023128"/>
    </source>
</evidence>
<evidence type="ECO:0000313" key="19">
    <source>
        <dbReference type="EMBL" id="CCO25784.1"/>
    </source>
</evidence>
<evidence type="ECO:0000256" key="3">
    <source>
        <dbReference type="ARBA" id="ARBA00012944"/>
    </source>
</evidence>
<keyword evidence="11 16" id="KW-0520">NAD</keyword>
<reference evidence="19" key="1">
    <citation type="journal article" date="2013" name="Genome Biol. Evol.">
        <title>Deep Sequencing of Mixed Total DNA without Barcodes Allows Efficient Assembly of Highly Plastic Ascidian Mitochondrial Genomes.</title>
        <authorList>
            <person name="Rubinstein N."/>
            <person name="Feldstein T."/>
            <person name="Shenkar N."/>
            <person name="Botero Castro F."/>
            <person name="Griggio F."/>
            <person name="Mastrototaro F."/>
            <person name="Delsuc F."/>
            <person name="Douzery E.J.P."/>
            <person name="Gissi C."/>
            <person name="Huchon D."/>
        </authorList>
    </citation>
    <scope>NUCLEOTIDE SEQUENCE</scope>
    <source>
        <tissue evidence="19">Colony</tissue>
    </source>
</reference>
<evidence type="ECO:0000256" key="11">
    <source>
        <dbReference type="ARBA" id="ARBA00023027"/>
    </source>
</evidence>
<feature type="domain" description="NADH:ubiquinone oxidoreductase chain 4 N-terminal" evidence="18">
    <location>
        <begin position="24"/>
        <end position="104"/>
    </location>
</feature>
<keyword evidence="7 16" id="KW-0812">Transmembrane</keyword>
<feature type="domain" description="NADH:quinone oxidoreductase/Mrp antiporter transmembrane" evidence="17">
    <location>
        <begin position="110"/>
        <end position="389"/>
    </location>
</feature>
<keyword evidence="9 16" id="KW-0249">Electron transport</keyword>
<feature type="transmembrane region" description="Helical" evidence="16">
    <location>
        <begin position="249"/>
        <end position="268"/>
    </location>
</feature>
<evidence type="ECO:0000256" key="2">
    <source>
        <dbReference type="ARBA" id="ARBA00009025"/>
    </source>
</evidence>
<dbReference type="EC" id="7.1.1.2" evidence="3 16"/>
<evidence type="ECO:0000256" key="9">
    <source>
        <dbReference type="ARBA" id="ARBA00022982"/>
    </source>
</evidence>
<evidence type="ECO:0000256" key="6">
    <source>
        <dbReference type="ARBA" id="ARBA00022660"/>
    </source>
</evidence>
<name>S0DF68_9ASCI</name>
<feature type="transmembrane region" description="Helical" evidence="16">
    <location>
        <begin position="275"/>
        <end position="297"/>
    </location>
</feature>
<keyword evidence="13 16" id="KW-0496">Mitochondrion</keyword>
<comment type="function">
    <text evidence="16">Core subunit of the mitochondrial membrane respiratory chain NADH dehydrogenase (Complex I) which catalyzes electron transfer from NADH through the respiratory chain, using ubiquinone as an electron acceptor. Essential for the catalytic activity and assembly of complex I.</text>
</comment>
<dbReference type="GO" id="GO:0031966">
    <property type="term" value="C:mitochondrial membrane"/>
    <property type="evidence" value="ECO:0007669"/>
    <property type="project" value="UniProtKB-SubCell"/>
</dbReference>
<feature type="transmembrane region" description="Helical" evidence="16">
    <location>
        <begin position="218"/>
        <end position="237"/>
    </location>
</feature>
<feature type="transmembrane region" description="Helical" evidence="16">
    <location>
        <begin position="89"/>
        <end position="106"/>
    </location>
</feature>
<dbReference type="AlphaFoldDB" id="S0DF68"/>
<dbReference type="GO" id="GO:0042773">
    <property type="term" value="P:ATP synthesis coupled electron transport"/>
    <property type="evidence" value="ECO:0007669"/>
    <property type="project" value="InterPro"/>
</dbReference>
<evidence type="ECO:0000259" key="17">
    <source>
        <dbReference type="Pfam" id="PF00361"/>
    </source>
</evidence>
<evidence type="ECO:0000259" key="18">
    <source>
        <dbReference type="Pfam" id="PF01059"/>
    </source>
</evidence>